<feature type="domain" description="MurNAc-LAA" evidence="3">
    <location>
        <begin position="121"/>
        <end position="230"/>
    </location>
</feature>
<evidence type="ECO:0000256" key="1">
    <source>
        <dbReference type="ARBA" id="ARBA00022801"/>
    </source>
</evidence>
<dbReference type="Pfam" id="PF01520">
    <property type="entry name" value="Amidase_3"/>
    <property type="match status" value="1"/>
</dbReference>
<evidence type="ECO:0000313" key="4">
    <source>
        <dbReference type="EMBL" id="GIM48217.1"/>
    </source>
</evidence>
<dbReference type="InterPro" id="IPR002508">
    <property type="entry name" value="MurNAc-LAA_cat"/>
</dbReference>
<dbReference type="Gene3D" id="3.40.630.40">
    <property type="entry name" value="Zn-dependent exopeptidases"/>
    <property type="match status" value="1"/>
</dbReference>
<keyword evidence="1" id="KW-0378">Hydrolase</keyword>
<dbReference type="Proteomes" id="UP001057291">
    <property type="component" value="Unassembled WGS sequence"/>
</dbReference>
<dbReference type="PANTHER" id="PTHR30404:SF0">
    <property type="entry name" value="N-ACETYLMURAMOYL-L-ALANINE AMIDASE AMIC"/>
    <property type="match status" value="1"/>
</dbReference>
<dbReference type="AlphaFoldDB" id="A0AAV4LK50"/>
<keyword evidence="2" id="KW-0472">Membrane</keyword>
<comment type="caution">
    <text evidence="4">The sequence shown here is derived from an EMBL/GenBank/DDBJ whole genome shotgun (WGS) entry which is preliminary data.</text>
</comment>
<dbReference type="GO" id="GO:0009253">
    <property type="term" value="P:peptidoglycan catabolic process"/>
    <property type="evidence" value="ECO:0007669"/>
    <property type="project" value="InterPro"/>
</dbReference>
<dbReference type="SUPFAM" id="SSF53187">
    <property type="entry name" value="Zn-dependent exopeptidases"/>
    <property type="match status" value="1"/>
</dbReference>
<dbReference type="PANTHER" id="PTHR30404">
    <property type="entry name" value="N-ACETYLMURAMOYL-L-ALANINE AMIDASE"/>
    <property type="match status" value="1"/>
</dbReference>
<keyword evidence="2" id="KW-0812">Transmembrane</keyword>
<dbReference type="CDD" id="cd02696">
    <property type="entry name" value="MurNAc-LAA"/>
    <property type="match status" value="1"/>
</dbReference>
<sequence length="236" mass="25936">MARILIKSVRISFSRFIIPGILLIVFICTISFFSGSGILRTTTHTAETIVLVDAGHGGYDPGVKAGKVLEKDLTLTVAKKLKTALEQRGMQCALTRDTDTDFAEKGQQGKIAKRGDLNKRIEIATQTRAQIFVSIHVNNSTLATRGGAEVFYNQVDGAQQLGEAIQDSLHRIPGMSKRSAKPETYYLLRNLNMPAVIVEIGYLNIAVERQKLTNPEYQEQLAQAIASGIEEFVKGK</sequence>
<dbReference type="EMBL" id="BOQE01000001">
    <property type="protein sequence ID" value="GIM48217.1"/>
    <property type="molecule type" value="Genomic_DNA"/>
</dbReference>
<dbReference type="SMART" id="SM00646">
    <property type="entry name" value="Ami_3"/>
    <property type="match status" value="1"/>
</dbReference>
<accession>A0AAV4LK50</accession>
<evidence type="ECO:0000259" key="3">
    <source>
        <dbReference type="SMART" id="SM00646"/>
    </source>
</evidence>
<gene>
    <name evidence="4" type="ORF">DNHGIG_37660</name>
</gene>
<evidence type="ECO:0000256" key="2">
    <source>
        <dbReference type="SAM" id="Phobius"/>
    </source>
</evidence>
<organism evidence="4 5">
    <name type="scientific">Collibacillus ludicampi</name>
    <dbReference type="NCBI Taxonomy" id="2771369"/>
    <lineage>
        <taxon>Bacteria</taxon>
        <taxon>Bacillati</taxon>
        <taxon>Bacillota</taxon>
        <taxon>Bacilli</taxon>
        <taxon>Bacillales</taxon>
        <taxon>Alicyclobacillaceae</taxon>
        <taxon>Collibacillus</taxon>
    </lineage>
</organism>
<name>A0AAV4LK50_9BACL</name>
<dbReference type="InterPro" id="IPR050695">
    <property type="entry name" value="N-acetylmuramoyl_amidase_3"/>
</dbReference>
<protein>
    <submittedName>
        <fullName evidence="4">N-acetylmuramoyl-L-alanine amidase</fullName>
    </submittedName>
</protein>
<reference evidence="4" key="1">
    <citation type="journal article" date="2023" name="Int. J. Syst. Evol. Microbiol.">
        <title>Collibacillus ludicampi gen. nov., sp. nov., a new soil bacterium of the family Alicyclobacillaceae.</title>
        <authorList>
            <person name="Jojima T."/>
            <person name="Ioku Y."/>
            <person name="Fukuta Y."/>
            <person name="Shirasaka N."/>
            <person name="Matsumura Y."/>
            <person name="Mori M."/>
        </authorList>
    </citation>
    <scope>NUCLEOTIDE SEQUENCE</scope>
    <source>
        <strain evidence="4">TP075</strain>
    </source>
</reference>
<dbReference type="GO" id="GO:0008745">
    <property type="term" value="F:N-acetylmuramoyl-L-alanine amidase activity"/>
    <property type="evidence" value="ECO:0007669"/>
    <property type="project" value="InterPro"/>
</dbReference>
<keyword evidence="2" id="KW-1133">Transmembrane helix</keyword>
<dbReference type="RefSeq" id="WP_282201115.1">
    <property type="nucleotide sequence ID" value="NZ_BOQE01000001.1"/>
</dbReference>
<feature type="transmembrane region" description="Helical" evidence="2">
    <location>
        <begin position="12"/>
        <end position="33"/>
    </location>
</feature>
<proteinExistence type="predicted"/>
<evidence type="ECO:0000313" key="5">
    <source>
        <dbReference type="Proteomes" id="UP001057291"/>
    </source>
</evidence>
<keyword evidence="5" id="KW-1185">Reference proteome</keyword>
<dbReference type="GO" id="GO:0030288">
    <property type="term" value="C:outer membrane-bounded periplasmic space"/>
    <property type="evidence" value="ECO:0007669"/>
    <property type="project" value="TreeGrafter"/>
</dbReference>